<feature type="repeat" description="PPR" evidence="3">
    <location>
        <begin position="189"/>
        <end position="223"/>
    </location>
</feature>
<gene>
    <name evidence="5" type="ORF">RJT34_17116</name>
</gene>
<organism evidence="5 6">
    <name type="scientific">Clitoria ternatea</name>
    <name type="common">Butterfly pea</name>
    <dbReference type="NCBI Taxonomy" id="43366"/>
    <lineage>
        <taxon>Eukaryota</taxon>
        <taxon>Viridiplantae</taxon>
        <taxon>Streptophyta</taxon>
        <taxon>Embryophyta</taxon>
        <taxon>Tracheophyta</taxon>
        <taxon>Spermatophyta</taxon>
        <taxon>Magnoliopsida</taxon>
        <taxon>eudicotyledons</taxon>
        <taxon>Gunneridae</taxon>
        <taxon>Pentapetalae</taxon>
        <taxon>rosids</taxon>
        <taxon>fabids</taxon>
        <taxon>Fabales</taxon>
        <taxon>Fabaceae</taxon>
        <taxon>Papilionoideae</taxon>
        <taxon>50 kb inversion clade</taxon>
        <taxon>NPAAA clade</taxon>
        <taxon>indigoferoid/millettioid clade</taxon>
        <taxon>Phaseoleae</taxon>
        <taxon>Clitoria</taxon>
    </lineage>
</organism>
<accession>A0AAN9PE97</accession>
<evidence type="ECO:0000313" key="6">
    <source>
        <dbReference type="Proteomes" id="UP001359559"/>
    </source>
</evidence>
<dbReference type="GO" id="GO:0006396">
    <property type="term" value="P:RNA processing"/>
    <property type="evidence" value="ECO:0007669"/>
    <property type="project" value="TreeGrafter"/>
</dbReference>
<evidence type="ECO:0000256" key="4">
    <source>
        <dbReference type="SAM" id="MobiDB-lite"/>
    </source>
</evidence>
<dbReference type="PROSITE" id="PS51375">
    <property type="entry name" value="PPR"/>
    <property type="match status" value="6"/>
</dbReference>
<evidence type="ECO:0000256" key="2">
    <source>
        <dbReference type="ARBA" id="ARBA00022737"/>
    </source>
</evidence>
<feature type="compositionally biased region" description="Pro residues" evidence="4">
    <location>
        <begin position="107"/>
        <end position="121"/>
    </location>
</feature>
<dbReference type="NCBIfam" id="TIGR00756">
    <property type="entry name" value="PPR"/>
    <property type="match status" value="8"/>
</dbReference>
<evidence type="ECO:0008006" key="7">
    <source>
        <dbReference type="Google" id="ProtNLM"/>
    </source>
</evidence>
<evidence type="ECO:0000256" key="1">
    <source>
        <dbReference type="ARBA" id="ARBA00007626"/>
    </source>
</evidence>
<dbReference type="Pfam" id="PF01535">
    <property type="entry name" value="PPR"/>
    <property type="match status" value="2"/>
</dbReference>
<sequence length="452" mass="50178">MLPSTISTPSWRRILRHHFPFSTAVTAAIAAKTVPAATLPESYTIQPPIKPWPRRLTQKLLVSLITRQLDADLSIQIFYYAQTQYPHLSHTPPDPPSPLPQTLTRSPLPPNRVPPHAPPALPRGTARYPRPGLRPRRKTRFCIQNIPQVWGFAQCGCCNILLKALCKRNEVDVAVRVLDEMVGMGLVPNVVSYTTVLGGFVCKGDMDGAIRVFGEISDRGWVPDATTYTVLINGFCKLGRLVDAIRVMDEMEENGVEPSEVTYGVMIEAYCEEKKSLEAVNLMEDMVGKSYVPGSGLCCKVVDLLCEEGNVEKACEVWRGLLREKCQLDGTVVVSTIVHWLCKKGKVLEARRVFDELESGSVASVLTYNMLIAGLCERGELCEAGRLWDQMVEKGHTPNAFTYNVLIKGFCKFGNVKEGIRVMEEMLESGCFPDKSTYTILIEGLLLSGGMR</sequence>
<dbReference type="PANTHER" id="PTHR47934">
    <property type="entry name" value="PENTATRICOPEPTIDE REPEAT-CONTAINING PROTEIN PET309, MITOCHONDRIAL"/>
    <property type="match status" value="1"/>
</dbReference>
<dbReference type="GO" id="GO:0005739">
    <property type="term" value="C:mitochondrion"/>
    <property type="evidence" value="ECO:0007669"/>
    <property type="project" value="TreeGrafter"/>
</dbReference>
<feature type="repeat" description="PPR" evidence="3">
    <location>
        <begin position="399"/>
        <end position="433"/>
    </location>
</feature>
<dbReference type="Proteomes" id="UP001359559">
    <property type="component" value="Unassembled WGS sequence"/>
</dbReference>
<reference evidence="5 6" key="1">
    <citation type="submission" date="2024-01" db="EMBL/GenBank/DDBJ databases">
        <title>The genomes of 5 underutilized Papilionoideae crops provide insights into root nodulation and disease resistance.</title>
        <authorList>
            <person name="Yuan L."/>
        </authorList>
    </citation>
    <scope>NUCLEOTIDE SEQUENCE [LARGE SCALE GENOMIC DNA]</scope>
    <source>
        <strain evidence="5">LY-2023</strain>
        <tissue evidence="5">Leaf</tissue>
    </source>
</reference>
<evidence type="ECO:0000313" key="5">
    <source>
        <dbReference type="EMBL" id="KAK7294229.1"/>
    </source>
</evidence>
<feature type="repeat" description="PPR" evidence="3">
    <location>
        <begin position="224"/>
        <end position="258"/>
    </location>
</feature>
<dbReference type="GO" id="GO:0003729">
    <property type="term" value="F:mRNA binding"/>
    <property type="evidence" value="ECO:0007669"/>
    <property type="project" value="TreeGrafter"/>
</dbReference>
<dbReference type="AlphaFoldDB" id="A0AAN9PE97"/>
<feature type="repeat" description="PPR" evidence="3">
    <location>
        <begin position="364"/>
        <end position="398"/>
    </location>
</feature>
<proteinExistence type="inferred from homology"/>
<dbReference type="Pfam" id="PF12854">
    <property type="entry name" value="PPR_1"/>
    <property type="match status" value="2"/>
</dbReference>
<feature type="region of interest" description="Disordered" evidence="4">
    <location>
        <begin position="89"/>
        <end position="132"/>
    </location>
</feature>
<protein>
    <recommendedName>
        <fullName evidence="7">Pentatricopeptide repeat-containing protein</fullName>
    </recommendedName>
</protein>
<comment type="similarity">
    <text evidence="1">Belongs to the PPR family. P subfamily.</text>
</comment>
<comment type="caution">
    <text evidence="5">The sequence shown here is derived from an EMBL/GenBank/DDBJ whole genome shotgun (WGS) entry which is preliminary data.</text>
</comment>
<dbReference type="InterPro" id="IPR051114">
    <property type="entry name" value="Mito_RNA_Proc_CCM1"/>
</dbReference>
<dbReference type="InterPro" id="IPR002885">
    <property type="entry name" value="PPR_rpt"/>
</dbReference>
<dbReference type="PANTHER" id="PTHR47934:SF28">
    <property type="entry name" value="OS04G0488500 PROTEIN"/>
    <property type="match status" value="1"/>
</dbReference>
<dbReference type="InterPro" id="IPR011990">
    <property type="entry name" value="TPR-like_helical_dom_sf"/>
</dbReference>
<evidence type="ECO:0000256" key="3">
    <source>
        <dbReference type="PROSITE-ProRule" id="PRU00708"/>
    </source>
</evidence>
<feature type="repeat" description="PPR" evidence="3">
    <location>
        <begin position="154"/>
        <end position="188"/>
    </location>
</feature>
<keyword evidence="2" id="KW-0677">Repeat</keyword>
<dbReference type="EMBL" id="JAYKXN010000004">
    <property type="protein sequence ID" value="KAK7294229.1"/>
    <property type="molecule type" value="Genomic_DNA"/>
</dbReference>
<dbReference type="Gene3D" id="1.25.40.10">
    <property type="entry name" value="Tetratricopeptide repeat domain"/>
    <property type="match status" value="4"/>
</dbReference>
<keyword evidence="6" id="KW-1185">Reference proteome</keyword>
<feature type="repeat" description="PPR" evidence="3">
    <location>
        <begin position="259"/>
        <end position="293"/>
    </location>
</feature>
<dbReference type="GO" id="GO:0007005">
    <property type="term" value="P:mitochondrion organization"/>
    <property type="evidence" value="ECO:0007669"/>
    <property type="project" value="TreeGrafter"/>
</dbReference>
<dbReference type="Pfam" id="PF13041">
    <property type="entry name" value="PPR_2"/>
    <property type="match status" value="2"/>
</dbReference>
<name>A0AAN9PE97_CLITE</name>